<sequence length="129" mass="13804">MEHNPYDAPAGTAVDGSTSFDRRWLAAIPFVAVVALFATLPLLLTLLALLACNAVAFLALLVARQTTAANLAFLTGVLLVASLMFTNWGFSMPNPRITVSWVCLIPAVIAQLILIACPFWLPHTQRVGG</sequence>
<keyword evidence="1" id="KW-0472">Membrane</keyword>
<dbReference type="Proteomes" id="UP000315010">
    <property type="component" value="Unassembled WGS sequence"/>
</dbReference>
<evidence type="ECO:0000313" key="2">
    <source>
        <dbReference type="EMBL" id="TWT81709.1"/>
    </source>
</evidence>
<comment type="caution">
    <text evidence="2">The sequence shown here is derived from an EMBL/GenBank/DDBJ whole genome shotgun (WGS) entry which is preliminary data.</text>
</comment>
<evidence type="ECO:0000313" key="3">
    <source>
        <dbReference type="Proteomes" id="UP000315010"/>
    </source>
</evidence>
<feature type="transmembrane region" description="Helical" evidence="1">
    <location>
        <begin position="98"/>
        <end position="121"/>
    </location>
</feature>
<dbReference type="OrthoDB" id="9934748at2"/>
<name>A0A5C5Z2V5_9BACT</name>
<gene>
    <name evidence="2" type="ORF">CA13_31620</name>
</gene>
<accession>A0A5C5Z2V5</accession>
<protein>
    <submittedName>
        <fullName evidence="2">Uncharacterized protein</fullName>
    </submittedName>
</protein>
<evidence type="ECO:0000256" key="1">
    <source>
        <dbReference type="SAM" id="Phobius"/>
    </source>
</evidence>
<organism evidence="2 3">
    <name type="scientific">Novipirellula herctigrandis</name>
    <dbReference type="NCBI Taxonomy" id="2527986"/>
    <lineage>
        <taxon>Bacteria</taxon>
        <taxon>Pseudomonadati</taxon>
        <taxon>Planctomycetota</taxon>
        <taxon>Planctomycetia</taxon>
        <taxon>Pirellulales</taxon>
        <taxon>Pirellulaceae</taxon>
        <taxon>Novipirellula</taxon>
    </lineage>
</organism>
<keyword evidence="1" id="KW-0812">Transmembrane</keyword>
<dbReference type="RefSeq" id="WP_146397781.1">
    <property type="nucleotide sequence ID" value="NZ_SJPJ01000001.1"/>
</dbReference>
<reference evidence="2 3" key="1">
    <citation type="submission" date="2019-02" db="EMBL/GenBank/DDBJ databases">
        <title>Deep-cultivation of Planctomycetes and their phenomic and genomic characterization uncovers novel biology.</title>
        <authorList>
            <person name="Wiegand S."/>
            <person name="Jogler M."/>
            <person name="Boedeker C."/>
            <person name="Pinto D."/>
            <person name="Vollmers J."/>
            <person name="Rivas-Marin E."/>
            <person name="Kohn T."/>
            <person name="Peeters S.H."/>
            <person name="Heuer A."/>
            <person name="Rast P."/>
            <person name="Oberbeckmann S."/>
            <person name="Bunk B."/>
            <person name="Jeske O."/>
            <person name="Meyerdierks A."/>
            <person name="Storesund J.E."/>
            <person name="Kallscheuer N."/>
            <person name="Luecker S."/>
            <person name="Lage O.M."/>
            <person name="Pohl T."/>
            <person name="Merkel B.J."/>
            <person name="Hornburger P."/>
            <person name="Mueller R.-W."/>
            <person name="Bruemmer F."/>
            <person name="Labrenz M."/>
            <person name="Spormann A.M."/>
            <person name="Op Den Camp H."/>
            <person name="Overmann J."/>
            <person name="Amann R."/>
            <person name="Jetten M.S.M."/>
            <person name="Mascher T."/>
            <person name="Medema M.H."/>
            <person name="Devos D.P."/>
            <person name="Kaster A.-K."/>
            <person name="Ovreas L."/>
            <person name="Rohde M."/>
            <person name="Galperin M.Y."/>
            <person name="Jogler C."/>
        </authorList>
    </citation>
    <scope>NUCLEOTIDE SEQUENCE [LARGE SCALE GENOMIC DNA]</scope>
    <source>
        <strain evidence="2 3">CA13</strain>
    </source>
</reference>
<dbReference type="EMBL" id="SJPJ01000001">
    <property type="protein sequence ID" value="TWT81709.1"/>
    <property type="molecule type" value="Genomic_DNA"/>
</dbReference>
<keyword evidence="1" id="KW-1133">Transmembrane helix</keyword>
<feature type="transmembrane region" description="Helical" evidence="1">
    <location>
        <begin position="28"/>
        <end position="61"/>
    </location>
</feature>
<proteinExistence type="predicted"/>
<dbReference type="AlphaFoldDB" id="A0A5C5Z2V5"/>
<feature type="transmembrane region" description="Helical" evidence="1">
    <location>
        <begin position="68"/>
        <end position="86"/>
    </location>
</feature>
<keyword evidence="3" id="KW-1185">Reference proteome</keyword>